<dbReference type="OrthoDB" id="8956925at2"/>
<comment type="subcellular location">
    <subcellularLocation>
        <location evidence="1">Cell outer membrane</location>
    </subcellularLocation>
</comment>
<organism evidence="7 8">
    <name type="scientific">Trinickia terrae</name>
    <dbReference type="NCBI Taxonomy" id="2571161"/>
    <lineage>
        <taxon>Bacteria</taxon>
        <taxon>Pseudomonadati</taxon>
        <taxon>Pseudomonadota</taxon>
        <taxon>Betaproteobacteria</taxon>
        <taxon>Burkholderiales</taxon>
        <taxon>Burkholderiaceae</taxon>
        <taxon>Trinickia</taxon>
    </lineage>
</organism>
<evidence type="ECO:0000313" key="7">
    <source>
        <dbReference type="EMBL" id="TKC86289.1"/>
    </source>
</evidence>
<evidence type="ECO:0000256" key="4">
    <source>
        <dbReference type="ARBA" id="ARBA00023136"/>
    </source>
</evidence>
<evidence type="ECO:0000256" key="1">
    <source>
        <dbReference type="ARBA" id="ARBA00004442"/>
    </source>
</evidence>
<reference evidence="7 8" key="1">
    <citation type="submission" date="2019-04" db="EMBL/GenBank/DDBJ databases">
        <title>Trinickia sp. 7GSK02, isolated from subtropical forest soil.</title>
        <authorList>
            <person name="Gao Z.-H."/>
            <person name="Qiu L.-H."/>
        </authorList>
    </citation>
    <scope>NUCLEOTIDE SEQUENCE [LARGE SCALE GENOMIC DNA]</scope>
    <source>
        <strain evidence="7 8">7GSK02</strain>
    </source>
</reference>
<evidence type="ECO:0000313" key="8">
    <source>
        <dbReference type="Proteomes" id="UP000305539"/>
    </source>
</evidence>
<evidence type="ECO:0000256" key="6">
    <source>
        <dbReference type="SAM" id="SignalP"/>
    </source>
</evidence>
<sequence>MNMRTVSAFAVAAVSPLAAFAQTPSPFAEWQYSAGIPLERIYEPELPVWRIRIGPGTAFQPLYDGSSRYHVLIGPSFDIRYRNLLFLSSGDGAGVDFLSGQNWRLSFAVAYDLGRREADDREHLQGLGNINPAPALKLFGDYVISKQFPLDIRADIRRNLGGADGWIGDIGAYLPMPGSSENFFWFAGPSVTFADSAYMNSWFGVNATQAARSGYPQYRASAGVKSYGLGVSASWLPARHWIMNADTAIQQLVGSAAHSPITQRATGVVLSISVDYEF</sequence>
<evidence type="ECO:0000256" key="2">
    <source>
        <dbReference type="ARBA" id="ARBA00005722"/>
    </source>
</evidence>
<comment type="caution">
    <text evidence="7">The sequence shown here is derived from an EMBL/GenBank/DDBJ whole genome shotgun (WGS) entry which is preliminary data.</text>
</comment>
<dbReference type="Pfam" id="PF06629">
    <property type="entry name" value="MipA"/>
    <property type="match status" value="1"/>
</dbReference>
<feature type="signal peptide" evidence="6">
    <location>
        <begin position="1"/>
        <end position="21"/>
    </location>
</feature>
<keyword evidence="8" id="KW-1185">Reference proteome</keyword>
<dbReference type="EMBL" id="SWJE01000011">
    <property type="protein sequence ID" value="TKC86289.1"/>
    <property type="molecule type" value="Genomic_DNA"/>
</dbReference>
<feature type="chain" id="PRO_5020960735" evidence="6">
    <location>
        <begin position="22"/>
        <end position="278"/>
    </location>
</feature>
<dbReference type="GO" id="GO:0009279">
    <property type="term" value="C:cell outer membrane"/>
    <property type="evidence" value="ECO:0007669"/>
    <property type="project" value="UniProtKB-SubCell"/>
</dbReference>
<comment type="similarity">
    <text evidence="2">Belongs to the MipA/OmpV family.</text>
</comment>
<gene>
    <name evidence="7" type="ORF">FAZ69_20770</name>
</gene>
<dbReference type="InterPro" id="IPR010583">
    <property type="entry name" value="MipA"/>
</dbReference>
<protein>
    <submittedName>
        <fullName evidence="7">MipA/OmpV family protein</fullName>
    </submittedName>
</protein>
<keyword evidence="5" id="KW-0998">Cell outer membrane</keyword>
<keyword evidence="3 6" id="KW-0732">Signal</keyword>
<evidence type="ECO:0000256" key="5">
    <source>
        <dbReference type="ARBA" id="ARBA00023237"/>
    </source>
</evidence>
<dbReference type="RefSeq" id="WP_136896972.1">
    <property type="nucleotide sequence ID" value="NZ_SWJE01000011.1"/>
</dbReference>
<dbReference type="PANTHER" id="PTHR38776">
    <property type="entry name" value="MLTA-INTERACTING PROTEIN-RELATED"/>
    <property type="match status" value="1"/>
</dbReference>
<keyword evidence="4" id="KW-0472">Membrane</keyword>
<name>A0A4U1HX46_9BURK</name>
<dbReference type="Proteomes" id="UP000305539">
    <property type="component" value="Unassembled WGS sequence"/>
</dbReference>
<dbReference type="AlphaFoldDB" id="A0A4U1HX46"/>
<dbReference type="PANTHER" id="PTHR38776:SF1">
    <property type="entry name" value="MLTA-INTERACTING PROTEIN-RELATED"/>
    <property type="match status" value="1"/>
</dbReference>
<proteinExistence type="inferred from homology"/>
<accession>A0A4U1HX46</accession>
<evidence type="ECO:0000256" key="3">
    <source>
        <dbReference type="ARBA" id="ARBA00022729"/>
    </source>
</evidence>